<evidence type="ECO:0000259" key="2">
    <source>
        <dbReference type="PROSITE" id="PS50108"/>
    </source>
</evidence>
<dbReference type="AlphaFoldDB" id="A0A1G4K7M3"/>
<evidence type="ECO:0000313" key="4">
    <source>
        <dbReference type="Proteomes" id="UP000191144"/>
    </source>
</evidence>
<evidence type="ECO:0000313" key="3">
    <source>
        <dbReference type="EMBL" id="SCU99959.1"/>
    </source>
</evidence>
<keyword evidence="4" id="KW-1185">Reference proteome</keyword>
<dbReference type="InterPro" id="IPR000095">
    <property type="entry name" value="CRIB_dom"/>
</dbReference>
<feature type="compositionally biased region" description="Low complexity" evidence="1">
    <location>
        <begin position="171"/>
        <end position="194"/>
    </location>
</feature>
<name>A0A1G4K7M3_9SACH</name>
<dbReference type="PROSITE" id="PS50108">
    <property type="entry name" value="CRIB"/>
    <property type="match status" value="1"/>
</dbReference>
<dbReference type="Proteomes" id="UP000191144">
    <property type="component" value="Chromosome G"/>
</dbReference>
<feature type="region of interest" description="Disordered" evidence="1">
    <location>
        <begin position="161"/>
        <end position="194"/>
    </location>
</feature>
<proteinExistence type="predicted"/>
<dbReference type="EMBL" id="LT598484">
    <property type="protein sequence ID" value="SCU99959.1"/>
    <property type="molecule type" value="Genomic_DNA"/>
</dbReference>
<protein>
    <submittedName>
        <fullName evidence="3">LAME_0G06634g1_1</fullName>
    </submittedName>
</protein>
<feature type="region of interest" description="Disordered" evidence="1">
    <location>
        <begin position="72"/>
        <end position="95"/>
    </location>
</feature>
<sequence length="380" mass="42331">MALQMNLPQMRSIWIDEDQEAEKLYGLQVQHLMDSDGEDQVDMMLINSDRPVLNNKERIELPPLMPAAYKPSRARKPLQGVSESATSNSSKAKKTTGRLLRFFKGREPRSGTPNTKISVPFNFQHISHADLKNVFEGDELPYEAPISPIALNKAFVTESSEPLPSALGGKKSYSSKPSSLRRASSNSSSQYSNTTARIVSTSTMATSLNDDSYRSLKKLNQLEKVHLRHKYNKSDASSVSVEFLKNYSFPTVLEDVSLVEIKTPEMANDQYDKFTWESPEDSGALLETMLQTKSPMPSGAGHPRRKSDSQLLVSPVCEQNGSFLDTPKTRRSVDDVLLCYHQPSETSSQRYCPTEFSFSPGSGRANVRASWDEKSGTFVA</sequence>
<evidence type="ECO:0000256" key="1">
    <source>
        <dbReference type="SAM" id="MobiDB-lite"/>
    </source>
</evidence>
<dbReference type="OrthoDB" id="4070688at2759"/>
<accession>A0A1G4K7M3</accession>
<feature type="domain" description="CRIB" evidence="2">
    <location>
        <begin position="117"/>
        <end position="130"/>
    </location>
</feature>
<organism evidence="3 4">
    <name type="scientific">Lachancea meyersii CBS 8951</name>
    <dbReference type="NCBI Taxonomy" id="1266667"/>
    <lineage>
        <taxon>Eukaryota</taxon>
        <taxon>Fungi</taxon>
        <taxon>Dikarya</taxon>
        <taxon>Ascomycota</taxon>
        <taxon>Saccharomycotina</taxon>
        <taxon>Saccharomycetes</taxon>
        <taxon>Saccharomycetales</taxon>
        <taxon>Saccharomycetaceae</taxon>
        <taxon>Lachancea</taxon>
    </lineage>
</organism>
<gene>
    <name evidence="3" type="ORF">LAME_0G06634G</name>
</gene>
<reference evidence="4" key="1">
    <citation type="submission" date="2016-03" db="EMBL/GenBank/DDBJ databases">
        <authorList>
            <person name="Devillers Hugo."/>
        </authorList>
    </citation>
    <scope>NUCLEOTIDE SEQUENCE [LARGE SCALE GENOMIC DNA]</scope>
</reference>